<evidence type="ECO:0000256" key="1">
    <source>
        <dbReference type="ARBA" id="ARBA00001231"/>
    </source>
</evidence>
<dbReference type="InterPro" id="IPR036881">
    <property type="entry name" value="Glyco_hydro_3_C_sf"/>
</dbReference>
<dbReference type="Gene3D" id="3.40.50.1700">
    <property type="entry name" value="Glycoside hydrolase family 3 C-terminal domain"/>
    <property type="match status" value="1"/>
</dbReference>
<comment type="caution">
    <text evidence="7">The sequence shown here is derived from an EMBL/GenBank/DDBJ whole genome shotgun (WGS) entry which is preliminary data.</text>
</comment>
<feature type="domain" description="Glycoside hydrolase family 3 N-terminal" evidence="6">
    <location>
        <begin position="60"/>
        <end position="375"/>
    </location>
</feature>
<keyword evidence="4 7" id="KW-0378">Hydrolase</keyword>
<dbReference type="GO" id="GO:0005975">
    <property type="term" value="P:carbohydrate metabolic process"/>
    <property type="evidence" value="ECO:0007669"/>
    <property type="project" value="InterPro"/>
</dbReference>
<name>A0A1E5UAY6_9FLAO</name>
<dbReference type="InterPro" id="IPR036962">
    <property type="entry name" value="Glyco_hydro_3_N_sf"/>
</dbReference>
<dbReference type="InterPro" id="IPR050226">
    <property type="entry name" value="NagZ_Beta-hexosaminidase"/>
</dbReference>
<dbReference type="InterPro" id="IPR001764">
    <property type="entry name" value="Glyco_hydro_3_N"/>
</dbReference>
<keyword evidence="8" id="KW-1185">Reference proteome</keyword>
<protein>
    <recommendedName>
        <fullName evidence="3">beta-N-acetylhexosaminidase</fullName>
        <ecNumber evidence="3">3.2.1.52</ecNumber>
    </recommendedName>
</protein>
<gene>
    <name evidence="7" type="ORF">BHF72_0797</name>
</gene>
<comment type="catalytic activity">
    <reaction evidence="1">
        <text>Hydrolysis of terminal non-reducing N-acetyl-D-hexosamine residues in N-acetyl-beta-D-hexosaminides.</text>
        <dbReference type="EC" id="3.2.1.52"/>
    </reaction>
</comment>
<dbReference type="Gene3D" id="3.20.20.300">
    <property type="entry name" value="Glycoside hydrolase, family 3, N-terminal domain"/>
    <property type="match status" value="1"/>
</dbReference>
<evidence type="ECO:0000256" key="5">
    <source>
        <dbReference type="ARBA" id="ARBA00023295"/>
    </source>
</evidence>
<sequence>MFVFLLNNIAFMKFIKNIFTYLFILIFANLSAQYFPKNAPKNLEQKAKKYADSLYQQLSLDEKIGQLYIVALYNNRGEEEIQKIRNLVEKEKIGGLILMQDNAEKHIQLLNEFQGKSKVKMMIGIDGEWGLFQRFPAAHKFPWAMTLGAIQDNSLIYEMTSKIAEDCKRMGIYWDFAPVVDVNTNPANPIIGNRSFGSDINNVIAKGLAYAQGLQDNGVLASMKHFPGHGDTDTDSHLDLPVVSHNLERLNAVELAPFKALLDKKIGGVMVAHLYVPALEKQSGIPASVSYEVITNLLKKSYQYNGLIITDALNMNAVAKKFPAGELDLRAFKAGNDIMLFSQDVPNGKALIKSALEKGEISEKRLAESVKKILRTKYLLGLQNLKSINSENINEDLNNASHAELSEKLYSNAITLLKDEKNLLPLSCSKTYYYLPLEEAPFQTFVENLNLGTTAKVISKNEIAQIPENSTVIVGFHKDNSTAYKSYKISQESKDILAELSKKQNIILDVFGSPYALKDVDISKISTVLVSYENNDLSMKASAKALLGKTKISGKLPVIVNENLKAGSGIEK</sequence>
<keyword evidence="5" id="KW-0326">Glycosidase</keyword>
<dbReference type="InterPro" id="IPR017853">
    <property type="entry name" value="GH"/>
</dbReference>
<evidence type="ECO:0000256" key="4">
    <source>
        <dbReference type="ARBA" id="ARBA00022801"/>
    </source>
</evidence>
<organism evidence="7 8">
    <name type="scientific">Cloacibacterium normanense</name>
    <dbReference type="NCBI Taxonomy" id="237258"/>
    <lineage>
        <taxon>Bacteria</taxon>
        <taxon>Pseudomonadati</taxon>
        <taxon>Bacteroidota</taxon>
        <taxon>Flavobacteriia</taxon>
        <taxon>Flavobacteriales</taxon>
        <taxon>Weeksellaceae</taxon>
    </lineage>
</organism>
<proteinExistence type="inferred from homology"/>
<evidence type="ECO:0000256" key="2">
    <source>
        <dbReference type="ARBA" id="ARBA00005336"/>
    </source>
</evidence>
<dbReference type="Proteomes" id="UP000095601">
    <property type="component" value="Unassembled WGS sequence"/>
</dbReference>
<dbReference type="AlphaFoldDB" id="A0A1E5UAY6"/>
<dbReference type="SUPFAM" id="SSF52279">
    <property type="entry name" value="Beta-D-glucan exohydrolase, C-terminal domain"/>
    <property type="match status" value="1"/>
</dbReference>
<dbReference type="GO" id="GO:0004563">
    <property type="term" value="F:beta-N-acetylhexosaminidase activity"/>
    <property type="evidence" value="ECO:0007669"/>
    <property type="project" value="UniProtKB-EC"/>
</dbReference>
<evidence type="ECO:0000259" key="6">
    <source>
        <dbReference type="Pfam" id="PF00933"/>
    </source>
</evidence>
<dbReference type="PATRIC" id="fig|237258.4.peg.977"/>
<dbReference type="PANTHER" id="PTHR30480">
    <property type="entry name" value="BETA-HEXOSAMINIDASE-RELATED"/>
    <property type="match status" value="1"/>
</dbReference>
<dbReference type="EMBL" id="MKGI01000079">
    <property type="protein sequence ID" value="OEL10103.1"/>
    <property type="molecule type" value="Genomic_DNA"/>
</dbReference>
<dbReference type="SUPFAM" id="SSF51445">
    <property type="entry name" value="(Trans)glycosidases"/>
    <property type="match status" value="1"/>
</dbReference>
<dbReference type="PANTHER" id="PTHR30480:SF13">
    <property type="entry name" value="BETA-HEXOSAMINIDASE"/>
    <property type="match status" value="1"/>
</dbReference>
<evidence type="ECO:0000256" key="3">
    <source>
        <dbReference type="ARBA" id="ARBA00012663"/>
    </source>
</evidence>
<dbReference type="EC" id="3.2.1.52" evidence="3"/>
<dbReference type="STRING" id="237258.SAMN04489756_10369"/>
<reference evidence="7 8" key="1">
    <citation type="submission" date="2016-09" db="EMBL/GenBank/DDBJ databases">
        <authorList>
            <person name="Capua I."/>
            <person name="De Benedictis P."/>
            <person name="Joannis T."/>
            <person name="Lombin L.H."/>
            <person name="Cattoli G."/>
        </authorList>
    </citation>
    <scope>NUCLEOTIDE SEQUENCE [LARGE SCALE GENOMIC DNA]</scope>
    <source>
        <strain evidence="7 8">NRS-1</strain>
    </source>
</reference>
<comment type="similarity">
    <text evidence="2">Belongs to the glycosyl hydrolase 3 family.</text>
</comment>
<evidence type="ECO:0000313" key="8">
    <source>
        <dbReference type="Proteomes" id="UP000095601"/>
    </source>
</evidence>
<dbReference type="Pfam" id="PF00933">
    <property type="entry name" value="Glyco_hydro_3"/>
    <property type="match status" value="1"/>
</dbReference>
<accession>A0A1E5UAY6</accession>
<evidence type="ECO:0000313" key="7">
    <source>
        <dbReference type="EMBL" id="OEL10103.1"/>
    </source>
</evidence>
<dbReference type="GO" id="GO:0009254">
    <property type="term" value="P:peptidoglycan turnover"/>
    <property type="evidence" value="ECO:0007669"/>
    <property type="project" value="TreeGrafter"/>
</dbReference>